<feature type="domain" description="Peptidoglycan beta-N-acetylmuramidase NamZ C-terminal" evidence="2">
    <location>
        <begin position="299"/>
        <end position="434"/>
    </location>
</feature>
<gene>
    <name evidence="3" type="ORF">ABS766_16235</name>
</gene>
<dbReference type="InterPro" id="IPR048503">
    <property type="entry name" value="NamZ_C"/>
</dbReference>
<protein>
    <submittedName>
        <fullName evidence="3">DUF1343 domain-containing protein</fullName>
    </submittedName>
</protein>
<dbReference type="PANTHER" id="PTHR42915">
    <property type="entry name" value="HYPOTHETICAL 460 KDA PROTEIN IN FEUA-SIGW INTERGENIC REGION [PRECURSOR]"/>
    <property type="match status" value="1"/>
</dbReference>
<dbReference type="InterPro" id="IPR048502">
    <property type="entry name" value="NamZ_N"/>
</dbReference>
<organism evidence="3 4">
    <name type="scientific">Flavobacterium rhizosphaerae</name>
    <dbReference type="NCBI Taxonomy" id="3163298"/>
    <lineage>
        <taxon>Bacteria</taxon>
        <taxon>Pseudomonadati</taxon>
        <taxon>Bacteroidota</taxon>
        <taxon>Flavobacteriia</taxon>
        <taxon>Flavobacteriales</taxon>
        <taxon>Flavobacteriaceae</taxon>
        <taxon>Flavobacterium</taxon>
    </lineage>
</organism>
<accession>A0ABW8Z2B7</accession>
<feature type="domain" description="Peptidoglycan beta-N-acetylmuramidase NamZ N-terminal" evidence="1">
    <location>
        <begin position="78"/>
        <end position="294"/>
    </location>
</feature>
<evidence type="ECO:0000259" key="2">
    <source>
        <dbReference type="Pfam" id="PF20732"/>
    </source>
</evidence>
<dbReference type="Gene3D" id="3.90.1150.140">
    <property type="match status" value="1"/>
</dbReference>
<dbReference type="RefSeq" id="WP_408086248.1">
    <property type="nucleotide sequence ID" value="NZ_JBELPZ010000027.1"/>
</dbReference>
<dbReference type="Pfam" id="PF20732">
    <property type="entry name" value="NamZ_C"/>
    <property type="match status" value="1"/>
</dbReference>
<sequence length="436" mass="48942">MISGSLFKNTVLFLLIAIASCGKKIDSAKPEAANQFNEAIKENKPDITNTTQTNNPIKTGAENYDAYLPLLESKKIGIVTNQTGVIPFTYRYTATNEDGEDEPAYATDTISIVDFFLKSQNVTKIFAPEHGFRGTADAGEHIKDGKDVETGLPIVSLYGDNKKPKSEQLADIDVMVFDLQDVGARFYTYISTLHYMMEACAENNIPLIVLDRPNPNGNIVDGPILEKKYQSFVGMHPIPILHGMTIGEYAKMINGEKWLKNGVQCNLTVIPCLNYTHDMFYHLPIKPSPNLPNDKAINLYPSLCFFEGTNVSVGRGTEQQFQIYGSPYLPKTGFSFTPQPNEGAKNPPYKGITCYGENLSDIPQLNRLELKWLIKAYNETSDKSKFFTSFFTKLAGTEQLQQQVTSGMTEAEIRKSWQPGLEQFKQTRRHYLIYKE</sequence>
<dbReference type="Pfam" id="PF07075">
    <property type="entry name" value="NamZ_N"/>
    <property type="match status" value="1"/>
</dbReference>
<comment type="caution">
    <text evidence="3">The sequence shown here is derived from an EMBL/GenBank/DDBJ whole genome shotgun (WGS) entry which is preliminary data.</text>
</comment>
<dbReference type="PIRSF" id="PIRSF016719">
    <property type="entry name" value="UCP016719"/>
    <property type="match status" value="1"/>
</dbReference>
<evidence type="ECO:0000313" key="3">
    <source>
        <dbReference type="EMBL" id="MFL9845972.1"/>
    </source>
</evidence>
<dbReference type="EMBL" id="JBELPZ010000027">
    <property type="protein sequence ID" value="MFL9845972.1"/>
    <property type="molecule type" value="Genomic_DNA"/>
</dbReference>
<keyword evidence="4" id="KW-1185">Reference proteome</keyword>
<dbReference type="InterPro" id="IPR008302">
    <property type="entry name" value="NamZ"/>
</dbReference>
<evidence type="ECO:0000313" key="4">
    <source>
        <dbReference type="Proteomes" id="UP001629156"/>
    </source>
</evidence>
<dbReference type="PANTHER" id="PTHR42915:SF1">
    <property type="entry name" value="PEPTIDOGLYCAN BETA-N-ACETYLMURAMIDASE NAMZ"/>
    <property type="match status" value="1"/>
</dbReference>
<dbReference type="Gene3D" id="3.40.50.12170">
    <property type="entry name" value="Uncharacterised protein PF07075, DUF1343"/>
    <property type="match status" value="1"/>
</dbReference>
<name>A0ABW8Z2B7_9FLAO</name>
<dbReference type="Proteomes" id="UP001629156">
    <property type="component" value="Unassembled WGS sequence"/>
</dbReference>
<proteinExistence type="predicted"/>
<evidence type="ECO:0000259" key="1">
    <source>
        <dbReference type="Pfam" id="PF07075"/>
    </source>
</evidence>
<reference evidence="3 4" key="1">
    <citation type="submission" date="2024-06" db="EMBL/GenBank/DDBJ databases">
        <authorList>
            <person name="Kaempfer P."/>
            <person name="Viver T."/>
        </authorList>
    </citation>
    <scope>NUCLEOTIDE SEQUENCE [LARGE SCALE GENOMIC DNA]</scope>
    <source>
        <strain evidence="3 4">ST-119</strain>
    </source>
</reference>